<protein>
    <submittedName>
        <fullName evidence="1">Uncharacterized protein</fullName>
    </submittedName>
</protein>
<organism evidence="1 2">
    <name type="scientific">Fusarium mangiferae</name>
    <name type="common">Mango malformation disease fungus</name>
    <dbReference type="NCBI Taxonomy" id="192010"/>
    <lineage>
        <taxon>Eukaryota</taxon>
        <taxon>Fungi</taxon>
        <taxon>Dikarya</taxon>
        <taxon>Ascomycota</taxon>
        <taxon>Pezizomycotina</taxon>
        <taxon>Sordariomycetes</taxon>
        <taxon>Hypocreomycetidae</taxon>
        <taxon>Hypocreales</taxon>
        <taxon>Nectriaceae</taxon>
        <taxon>Fusarium</taxon>
        <taxon>Fusarium fujikuroi species complex</taxon>
    </lineage>
</organism>
<dbReference type="Proteomes" id="UP000184255">
    <property type="component" value="Unassembled WGS sequence"/>
</dbReference>
<proteinExistence type="predicted"/>
<accession>A0A1L7TI15</accession>
<reference evidence="2" key="1">
    <citation type="journal article" date="2016" name="Genome Biol. Evol.">
        <title>Comparative 'omics' of the Fusarium fujikuroi species complex highlights differences in genetic potential and metabolite synthesis.</title>
        <authorList>
            <person name="Niehaus E.-M."/>
            <person name="Muensterkoetter M."/>
            <person name="Proctor R.H."/>
            <person name="Brown D.W."/>
            <person name="Sharon A."/>
            <person name="Idan Y."/>
            <person name="Oren-Young L."/>
            <person name="Sieber C.M."/>
            <person name="Novak O."/>
            <person name="Pencik A."/>
            <person name="Tarkowska D."/>
            <person name="Hromadova K."/>
            <person name="Freeman S."/>
            <person name="Maymon M."/>
            <person name="Elazar M."/>
            <person name="Youssef S.A."/>
            <person name="El-Shabrawy E.S.M."/>
            <person name="Shalaby A.B.A."/>
            <person name="Houterman P."/>
            <person name="Brock N.L."/>
            <person name="Burkhardt I."/>
            <person name="Tsavkelova E.A."/>
            <person name="Dickschat J.S."/>
            <person name="Galuszka P."/>
            <person name="Gueldener U."/>
            <person name="Tudzynski B."/>
        </authorList>
    </citation>
    <scope>NUCLEOTIDE SEQUENCE [LARGE SCALE GENOMIC DNA]</scope>
    <source>
        <strain evidence="2">MRC7560</strain>
    </source>
</reference>
<gene>
    <name evidence="1" type="ORF">FMAN_12339</name>
</gene>
<dbReference type="AlphaFoldDB" id="A0A1L7TI15"/>
<dbReference type="EMBL" id="FCQH01000009">
    <property type="protein sequence ID" value="CVK98330.1"/>
    <property type="molecule type" value="Genomic_DNA"/>
</dbReference>
<dbReference type="VEuPathDB" id="FungiDB:FMAN_12339"/>
<sequence length="428" mass="49011">MALVVTDPFIRLPPELRVQVLVSTSCKTSISRIIRASPTMLQQYVAHRKPILRQVLAAEFDAEMIQDAMAILLFPSRRSSGDKHQHKQLCRAHMLAWSRSHLPDPFKGDDDHLVSQLNKLYDRILLLVEDYITKATASFPPQEYLCLPEIQPPPIGGHLIFKGLKVTPRFSSASLTSSERKRFVKAFLVFDLLCKNNTFAYIPSKPGPRKISNAEYEAVGCVHSYVCSLYGAMLAQCNHADLPAALAPPLWRTQLFSHVPDALFFDANVYAPNLRLLSRDRGDDIGDDILAGLSMLGLDRLIDFLRYDMAEPNERKVLDEKLKDVWKFGSPSISHPWESYFAVLLVTKRKYKNGYESSLYKRLSLKPEEKLRYKLGQERAWVFFDDNRFYPQESIEQPIFPSETFLAEQPAKKTLINDWFDNLRDGKD</sequence>
<comment type="caution">
    <text evidence="1">The sequence shown here is derived from an EMBL/GenBank/DDBJ whole genome shotgun (WGS) entry which is preliminary data.</text>
</comment>
<evidence type="ECO:0000313" key="2">
    <source>
        <dbReference type="Proteomes" id="UP000184255"/>
    </source>
</evidence>
<dbReference type="RefSeq" id="XP_041685086.1">
    <property type="nucleotide sequence ID" value="XM_041834866.1"/>
</dbReference>
<keyword evidence="2" id="KW-1185">Reference proteome</keyword>
<dbReference type="GeneID" id="65091589"/>
<name>A0A1L7TI15_FUSMA</name>
<evidence type="ECO:0000313" key="1">
    <source>
        <dbReference type="EMBL" id="CVK98330.1"/>
    </source>
</evidence>